<keyword evidence="3" id="KW-1185">Reference proteome</keyword>
<dbReference type="PaxDb" id="2850-Phatr48461"/>
<evidence type="ECO:0000313" key="2">
    <source>
        <dbReference type="EMBL" id="EEC45719.1"/>
    </source>
</evidence>
<dbReference type="GeneID" id="7203749"/>
<name>B7G777_PHATC</name>
<protein>
    <submittedName>
        <fullName evidence="2">Uncharacterized protein</fullName>
    </submittedName>
</protein>
<feature type="compositionally biased region" description="Acidic residues" evidence="1">
    <location>
        <begin position="316"/>
        <end position="325"/>
    </location>
</feature>
<evidence type="ECO:0000313" key="3">
    <source>
        <dbReference type="Proteomes" id="UP000000759"/>
    </source>
</evidence>
<dbReference type="InParanoid" id="B7G777"/>
<reference evidence="2 3" key="1">
    <citation type="journal article" date="2008" name="Nature">
        <title>The Phaeodactylum genome reveals the evolutionary history of diatom genomes.</title>
        <authorList>
            <person name="Bowler C."/>
            <person name="Allen A.E."/>
            <person name="Badger J.H."/>
            <person name="Grimwood J."/>
            <person name="Jabbari K."/>
            <person name="Kuo A."/>
            <person name="Maheswari U."/>
            <person name="Martens C."/>
            <person name="Maumus F."/>
            <person name="Otillar R.P."/>
            <person name="Rayko E."/>
            <person name="Salamov A."/>
            <person name="Vandepoele K."/>
            <person name="Beszteri B."/>
            <person name="Gruber A."/>
            <person name="Heijde M."/>
            <person name="Katinka M."/>
            <person name="Mock T."/>
            <person name="Valentin K."/>
            <person name="Verret F."/>
            <person name="Berges J.A."/>
            <person name="Brownlee C."/>
            <person name="Cadoret J.P."/>
            <person name="Chiovitti A."/>
            <person name="Choi C.J."/>
            <person name="Coesel S."/>
            <person name="De Martino A."/>
            <person name="Detter J.C."/>
            <person name="Durkin C."/>
            <person name="Falciatore A."/>
            <person name="Fournet J."/>
            <person name="Haruta M."/>
            <person name="Huysman M.J."/>
            <person name="Jenkins B.D."/>
            <person name="Jiroutova K."/>
            <person name="Jorgensen R.E."/>
            <person name="Joubert Y."/>
            <person name="Kaplan A."/>
            <person name="Kroger N."/>
            <person name="Kroth P.G."/>
            <person name="La Roche J."/>
            <person name="Lindquist E."/>
            <person name="Lommer M."/>
            <person name="Martin-Jezequel V."/>
            <person name="Lopez P.J."/>
            <person name="Lucas S."/>
            <person name="Mangogna M."/>
            <person name="McGinnis K."/>
            <person name="Medlin L.K."/>
            <person name="Montsant A."/>
            <person name="Oudot-Le Secq M.P."/>
            <person name="Napoli C."/>
            <person name="Obornik M."/>
            <person name="Parker M.S."/>
            <person name="Petit J.L."/>
            <person name="Porcel B.M."/>
            <person name="Poulsen N."/>
            <person name="Robison M."/>
            <person name="Rychlewski L."/>
            <person name="Rynearson T.A."/>
            <person name="Schmutz J."/>
            <person name="Shapiro H."/>
            <person name="Siaut M."/>
            <person name="Stanley M."/>
            <person name="Sussman M.R."/>
            <person name="Taylor A.R."/>
            <person name="Vardi A."/>
            <person name="von Dassow P."/>
            <person name="Vyverman W."/>
            <person name="Willis A."/>
            <person name="Wyrwicz L.S."/>
            <person name="Rokhsar D.S."/>
            <person name="Weissenbach J."/>
            <person name="Armbrust E.V."/>
            <person name="Green B.R."/>
            <person name="Van de Peer Y."/>
            <person name="Grigoriev I.V."/>
        </authorList>
    </citation>
    <scope>NUCLEOTIDE SEQUENCE [LARGE SCALE GENOMIC DNA]</scope>
    <source>
        <strain evidence="2 3">CCAP 1055/1</strain>
    </source>
</reference>
<accession>B7G777</accession>
<organism evidence="2 3">
    <name type="scientific">Phaeodactylum tricornutum (strain CCAP 1055/1)</name>
    <dbReference type="NCBI Taxonomy" id="556484"/>
    <lineage>
        <taxon>Eukaryota</taxon>
        <taxon>Sar</taxon>
        <taxon>Stramenopiles</taxon>
        <taxon>Ochrophyta</taxon>
        <taxon>Bacillariophyta</taxon>
        <taxon>Bacillariophyceae</taxon>
        <taxon>Bacillariophycidae</taxon>
        <taxon>Naviculales</taxon>
        <taxon>Phaeodactylaceae</taxon>
        <taxon>Phaeodactylum</taxon>
    </lineage>
</organism>
<dbReference type="EMBL" id="CM000619">
    <property type="protein sequence ID" value="EEC45719.1"/>
    <property type="molecule type" value="Genomic_DNA"/>
</dbReference>
<sequence>MLLYESVLIQTKSHPAPVQDLTETIQPACFLSGTLTGTRYGFYVQYVREAVSFEDVVCRALALLLRYPFMNKHGYSNNMDESLKAHLQRMLPNNGRILPSQLQSLAQGLTSSSSHSGPQSLLDGIPSLGSPMGLDIAAMLQRRAQAEEQVRLELMARAAGLHRSLPKPLPNSSQSFNAWNHQLLGHDAKLISSGPLRKRRQLSDAGIATKRADAIVINLRRAERKAHFPLPAVSGEGWLPRRGSLASFHKTWEKLEEKVKARGKLQPDVQEQLTSELFRRSLHRRNMDHLYRKVHGLTSKDAPGSPPKKRKVQAAEDLEGNVDAR</sequence>
<feature type="region of interest" description="Disordered" evidence="1">
    <location>
        <begin position="294"/>
        <end position="325"/>
    </location>
</feature>
<gene>
    <name evidence="2" type="ORF">PHATRDRAFT_48461</name>
</gene>
<reference evidence="3" key="2">
    <citation type="submission" date="2008-08" db="EMBL/GenBank/DDBJ databases">
        <authorList>
            <consortium name="Diatom Consortium"/>
            <person name="Grigoriev I."/>
            <person name="Grimwood J."/>
            <person name="Kuo A."/>
            <person name="Otillar R.P."/>
            <person name="Salamov A."/>
            <person name="Detter J.C."/>
            <person name="Lindquist E."/>
            <person name="Shapiro H."/>
            <person name="Lucas S."/>
            <person name="Glavina del Rio T."/>
            <person name="Pitluck S."/>
            <person name="Rokhsar D."/>
            <person name="Bowler C."/>
        </authorList>
    </citation>
    <scope>GENOME REANNOTATION</scope>
    <source>
        <strain evidence="3">CCAP 1055/1</strain>
    </source>
</reference>
<dbReference type="HOGENOM" id="CLU_856525_0_0_1"/>
<dbReference type="Proteomes" id="UP000000759">
    <property type="component" value="Chromosome 17"/>
</dbReference>
<dbReference type="KEGG" id="pti:PHATRDRAFT_48461"/>
<proteinExistence type="predicted"/>
<dbReference type="RefSeq" id="XP_002182983.1">
    <property type="nucleotide sequence ID" value="XM_002182947.1"/>
</dbReference>
<evidence type="ECO:0000256" key="1">
    <source>
        <dbReference type="SAM" id="MobiDB-lite"/>
    </source>
</evidence>
<dbReference type="AlphaFoldDB" id="B7G777"/>